<comment type="caution">
    <text evidence="2">The sequence shown here is derived from an EMBL/GenBank/DDBJ whole genome shotgun (WGS) entry which is preliminary data.</text>
</comment>
<sequence>MKTVRKIFFYLVLALAVLLLSLTASVFLFKDKIIRQFIEEANKSLQTPVRIGQMDVSVFEKFPQISIVLRDVYVEDSHPGQYPLLTASTIAFQLHPLELWRGKYTIRGVQIHNSETNLRIDAKGQNNYTIFKATDDKTAVGGGGVTFELNHVDLKKTRFHYVDLHHHKNMTFTSEVLDASIHSEQNVYSIQAHGQLTTETLDIEGASYLAGKDFTIDSDLRYDDQNRLLTIQPSTLELKRSSFAVQGSYGWKDDNVVDLKVDGQDTDIQTIVSLLPESATRGLEKYQSKGDVYFSSTLKGVIGRHKSPAFSVKFGFDNATIYHPEYRSRIEGATMEGSFASADISDVSGATLVLKNVQGKLNNESFVADFVLQNFSDPEVICHFKGRVDAGSLLDFYPVENITDVSGLLLADVSFQGRVGLLKRRATAQKVSTQGTIELQDIRLKFGAGKIPLDGLRGNLQFSNNDLALSNVSGKLGNSDFLLNGFFKNIITFLLFENQPIGIETDLKSNYIDMNQLLAIGFGQPTGQQEQEYAFSISKNINLNFNCDVKGLAYKRFHATNLKGDLLVKNEMAVSRNITLHTMGGDMMLSGIIDAKNKQAINVVSTCKVNGVYLDSAFYVFENFQQRFIEDKHLRGRAYADVNLEMALKPSLRLFPETLIADIGVAIKGGELNNFEPMQKLNRYVNDQELSHLRFSDIKNDIHIENKTIYIPQMEIRTNVTSLRVSGTHTFDQQIDYRVITPLRLARQRDPEALQAVEEDASGSKLYLKITGTADNYRVQYDTDAVKKKIVSDLKNEVKELKDAFKNKGTQKKKEAELEKDAYFEWDDQP</sequence>
<dbReference type="EMBL" id="JAHESC010000010">
    <property type="protein sequence ID" value="MBT1686621.1"/>
    <property type="molecule type" value="Genomic_DNA"/>
</dbReference>
<dbReference type="RefSeq" id="WP_254089858.1">
    <property type="nucleotide sequence ID" value="NZ_JAHESC010000010.1"/>
</dbReference>
<dbReference type="PANTHER" id="PTHR30441:SF8">
    <property type="entry name" value="DUF748 DOMAIN-CONTAINING PROTEIN"/>
    <property type="match status" value="1"/>
</dbReference>
<organism evidence="2 3">
    <name type="scientific">Dawidia soli</name>
    <dbReference type="NCBI Taxonomy" id="2782352"/>
    <lineage>
        <taxon>Bacteria</taxon>
        <taxon>Pseudomonadati</taxon>
        <taxon>Bacteroidota</taxon>
        <taxon>Cytophagia</taxon>
        <taxon>Cytophagales</taxon>
        <taxon>Chryseotaleaceae</taxon>
        <taxon>Dawidia</taxon>
    </lineage>
</organism>
<feature type="transmembrane region" description="Helical" evidence="1">
    <location>
        <begin position="7"/>
        <end position="29"/>
    </location>
</feature>
<evidence type="ECO:0000313" key="2">
    <source>
        <dbReference type="EMBL" id="MBT1686621.1"/>
    </source>
</evidence>
<dbReference type="GO" id="GO:0090313">
    <property type="term" value="P:regulation of protein targeting to membrane"/>
    <property type="evidence" value="ECO:0007669"/>
    <property type="project" value="TreeGrafter"/>
</dbReference>
<keyword evidence="1" id="KW-0812">Transmembrane</keyword>
<dbReference type="Proteomes" id="UP001319180">
    <property type="component" value="Unassembled WGS sequence"/>
</dbReference>
<dbReference type="GO" id="GO:0005886">
    <property type="term" value="C:plasma membrane"/>
    <property type="evidence" value="ECO:0007669"/>
    <property type="project" value="TreeGrafter"/>
</dbReference>
<keyword evidence="1" id="KW-1133">Transmembrane helix</keyword>
<reference evidence="2 3" key="1">
    <citation type="submission" date="2021-05" db="EMBL/GenBank/DDBJ databases">
        <title>A Polyphasic approach of four new species of the genus Ohtaekwangia: Ohtaekwangia histidinii sp. nov., Ohtaekwangia cretensis sp. nov., Ohtaekwangia indiensis sp. nov., Ohtaekwangia reichenbachii sp. nov. from diverse environment.</title>
        <authorList>
            <person name="Octaviana S."/>
        </authorList>
    </citation>
    <scope>NUCLEOTIDE SEQUENCE [LARGE SCALE GENOMIC DNA]</scope>
    <source>
        <strain evidence="2 3">PWU37</strain>
    </source>
</reference>
<evidence type="ECO:0000256" key="1">
    <source>
        <dbReference type="SAM" id="Phobius"/>
    </source>
</evidence>
<name>A0AAP2D8W8_9BACT</name>
<dbReference type="AlphaFoldDB" id="A0AAP2D8W8"/>
<dbReference type="InterPro" id="IPR052894">
    <property type="entry name" value="AsmA-related"/>
</dbReference>
<evidence type="ECO:0000313" key="3">
    <source>
        <dbReference type="Proteomes" id="UP001319180"/>
    </source>
</evidence>
<accession>A0AAP2D8W8</accession>
<dbReference type="PANTHER" id="PTHR30441">
    <property type="entry name" value="DUF748 DOMAIN-CONTAINING PROTEIN"/>
    <property type="match status" value="1"/>
</dbReference>
<keyword evidence="1" id="KW-0472">Membrane</keyword>
<protein>
    <recommendedName>
        <fullName evidence="4">AsmA-like C-terminal domain-containing protein</fullName>
    </recommendedName>
</protein>
<evidence type="ECO:0008006" key="4">
    <source>
        <dbReference type="Google" id="ProtNLM"/>
    </source>
</evidence>
<proteinExistence type="predicted"/>
<gene>
    <name evidence="2" type="ORF">KK078_08645</name>
</gene>
<keyword evidence="3" id="KW-1185">Reference proteome</keyword>